<dbReference type="InterPro" id="IPR051782">
    <property type="entry name" value="ABC_Transporter_VariousFunc"/>
</dbReference>
<dbReference type="InterPro" id="IPR003593">
    <property type="entry name" value="AAA+_ATPase"/>
</dbReference>
<dbReference type="SMART" id="SM00382">
    <property type="entry name" value="AAA"/>
    <property type="match status" value="1"/>
</dbReference>
<evidence type="ECO:0000256" key="1">
    <source>
        <dbReference type="ARBA" id="ARBA00022448"/>
    </source>
</evidence>
<reference evidence="6" key="1">
    <citation type="submission" date="2023-01" db="EMBL/GenBank/DDBJ databases">
        <title>Whole genome sequence of Paucibacter sp. S2-9 isolated from pond sediment.</title>
        <authorList>
            <person name="Jung J.Y."/>
        </authorList>
    </citation>
    <scope>NUCLEOTIDE SEQUENCE</scope>
    <source>
        <strain evidence="6">S2-9</strain>
    </source>
</reference>
<dbReference type="EMBL" id="CP116346">
    <property type="protein sequence ID" value="WIT13103.1"/>
    <property type="molecule type" value="Genomic_DNA"/>
</dbReference>
<dbReference type="PROSITE" id="PS50893">
    <property type="entry name" value="ABC_TRANSPORTER_2"/>
    <property type="match status" value="1"/>
</dbReference>
<dbReference type="RefSeq" id="WP_285234207.1">
    <property type="nucleotide sequence ID" value="NZ_CP116346.1"/>
</dbReference>
<keyword evidence="2" id="KW-1003">Cell membrane</keyword>
<dbReference type="KEGG" id="pais:PFX98_05705"/>
<dbReference type="PANTHER" id="PTHR42939">
    <property type="entry name" value="ABC TRANSPORTER ATP-BINDING PROTEIN ALBC-RELATED"/>
    <property type="match status" value="1"/>
</dbReference>
<evidence type="ECO:0000256" key="3">
    <source>
        <dbReference type="ARBA" id="ARBA00022741"/>
    </source>
</evidence>
<evidence type="ECO:0000259" key="5">
    <source>
        <dbReference type="PROSITE" id="PS50893"/>
    </source>
</evidence>
<dbReference type="PROSITE" id="PS00211">
    <property type="entry name" value="ABC_TRANSPORTER_1"/>
    <property type="match status" value="1"/>
</dbReference>
<dbReference type="InterPro" id="IPR003439">
    <property type="entry name" value="ABC_transporter-like_ATP-bd"/>
</dbReference>
<organism evidence="6 7">
    <name type="scientific">Paucibacter sediminis</name>
    <dbReference type="NCBI Taxonomy" id="3019553"/>
    <lineage>
        <taxon>Bacteria</taxon>
        <taxon>Pseudomonadati</taxon>
        <taxon>Pseudomonadota</taxon>
        <taxon>Betaproteobacteria</taxon>
        <taxon>Burkholderiales</taxon>
        <taxon>Sphaerotilaceae</taxon>
        <taxon>Roseateles</taxon>
    </lineage>
</organism>
<sequence length="313" mass="33492">MTSDSTTIDGDAAIRLRGVSKRYGALTAVDGVDLAVPRGQLLGLIGHNGAGKSTLFKMMLGLIRPSAGQILVNGSDVGGRDFRAARRSIGYLPENLVLYDNLTALETLQFFAKLKGAPAAQCAPLLEQVGLAGAAQRAVREFSKGMRQRLGFAQALLGAPRVLFLDEPTTGLDPSAIREFYAVLNGLRAQGVTLVITSHILAELQERVDRLAIMANGRVQAQGSVSELREQLQLPLQVSLAAAPAEHPALREGLRPLGSLQFREAEGRLSFSCPRPAKMALLGALAPLAARLQDVQIHEPTLEDMFFGLREAP</sequence>
<evidence type="ECO:0000256" key="2">
    <source>
        <dbReference type="ARBA" id="ARBA00022475"/>
    </source>
</evidence>
<dbReference type="InterPro" id="IPR027417">
    <property type="entry name" value="P-loop_NTPase"/>
</dbReference>
<dbReference type="GO" id="GO:0005524">
    <property type="term" value="F:ATP binding"/>
    <property type="evidence" value="ECO:0007669"/>
    <property type="project" value="UniProtKB-KW"/>
</dbReference>
<dbReference type="CDD" id="cd03230">
    <property type="entry name" value="ABC_DR_subfamily_A"/>
    <property type="match status" value="1"/>
</dbReference>
<gene>
    <name evidence="6" type="ORF">PFX98_05705</name>
</gene>
<dbReference type="Pfam" id="PF00005">
    <property type="entry name" value="ABC_tran"/>
    <property type="match status" value="1"/>
</dbReference>
<dbReference type="AlphaFoldDB" id="A0AA95SMB1"/>
<dbReference type="Gene3D" id="3.40.50.300">
    <property type="entry name" value="P-loop containing nucleotide triphosphate hydrolases"/>
    <property type="match status" value="1"/>
</dbReference>
<keyword evidence="4 6" id="KW-0067">ATP-binding</keyword>
<keyword evidence="7" id="KW-1185">Reference proteome</keyword>
<keyword evidence="3" id="KW-0547">Nucleotide-binding</keyword>
<accession>A0AA95SMB1</accession>
<dbReference type="Proteomes" id="UP001177769">
    <property type="component" value="Chromosome"/>
</dbReference>
<dbReference type="PANTHER" id="PTHR42939:SF1">
    <property type="entry name" value="ABC TRANSPORTER ATP-BINDING PROTEIN ALBC-RELATED"/>
    <property type="match status" value="1"/>
</dbReference>
<proteinExistence type="predicted"/>
<name>A0AA95SMB1_9BURK</name>
<evidence type="ECO:0000256" key="4">
    <source>
        <dbReference type="ARBA" id="ARBA00022840"/>
    </source>
</evidence>
<keyword evidence="2" id="KW-0472">Membrane</keyword>
<evidence type="ECO:0000313" key="7">
    <source>
        <dbReference type="Proteomes" id="UP001177769"/>
    </source>
</evidence>
<feature type="domain" description="ABC transporter" evidence="5">
    <location>
        <begin position="14"/>
        <end position="241"/>
    </location>
</feature>
<dbReference type="InterPro" id="IPR017871">
    <property type="entry name" value="ABC_transporter-like_CS"/>
</dbReference>
<dbReference type="GO" id="GO:0016887">
    <property type="term" value="F:ATP hydrolysis activity"/>
    <property type="evidence" value="ECO:0007669"/>
    <property type="project" value="InterPro"/>
</dbReference>
<keyword evidence="1" id="KW-0813">Transport</keyword>
<protein>
    <submittedName>
        <fullName evidence="6">ABC transporter ATP-binding protein</fullName>
    </submittedName>
</protein>
<evidence type="ECO:0000313" key="6">
    <source>
        <dbReference type="EMBL" id="WIT13103.1"/>
    </source>
</evidence>
<dbReference type="SUPFAM" id="SSF52540">
    <property type="entry name" value="P-loop containing nucleoside triphosphate hydrolases"/>
    <property type="match status" value="1"/>
</dbReference>